<name>A0A286D6T1_9GAMM</name>
<evidence type="ECO:0000313" key="7">
    <source>
        <dbReference type="Proteomes" id="UP000219374"/>
    </source>
</evidence>
<dbReference type="PANTHER" id="PTHR42834:SF1">
    <property type="entry name" value="ENDONUCLEASE_EXONUCLEASE_PHOSPHATASE FAMILY PROTEIN (AFU_ORTHOLOGUE AFUA_3G09210)"/>
    <property type="match status" value="1"/>
</dbReference>
<dbReference type="Gene3D" id="3.60.10.10">
    <property type="entry name" value="Endonuclease/exonuclease/phosphatase"/>
    <property type="match status" value="1"/>
</dbReference>
<dbReference type="RefSeq" id="WP_097121562.1">
    <property type="nucleotide sequence ID" value="NZ_OCND01000003.1"/>
</dbReference>
<accession>A0A286D6T1</accession>
<dbReference type="InterPro" id="IPR013783">
    <property type="entry name" value="Ig-like_fold"/>
</dbReference>
<dbReference type="Pfam" id="PF00932">
    <property type="entry name" value="LTD"/>
    <property type="match status" value="1"/>
</dbReference>
<evidence type="ECO:0000256" key="4">
    <source>
        <dbReference type="SAM" id="SignalP"/>
    </source>
</evidence>
<dbReference type="InterPro" id="IPR003644">
    <property type="entry name" value="Calx_beta"/>
</dbReference>
<evidence type="ECO:0000256" key="3">
    <source>
        <dbReference type="ARBA" id="ARBA00022837"/>
    </source>
</evidence>
<dbReference type="InterPro" id="IPR001322">
    <property type="entry name" value="Lamin_tail_dom"/>
</dbReference>
<protein>
    <recommendedName>
        <fullName evidence="5">LTD domain-containing protein</fullName>
    </recommendedName>
</protein>
<feature type="domain" description="LTD" evidence="5">
    <location>
        <begin position="18"/>
        <end position="145"/>
    </location>
</feature>
<dbReference type="OrthoDB" id="9800417at2"/>
<dbReference type="GO" id="GO:0016020">
    <property type="term" value="C:membrane"/>
    <property type="evidence" value="ECO:0007669"/>
    <property type="project" value="InterPro"/>
</dbReference>
<dbReference type="SUPFAM" id="SSF88633">
    <property type="entry name" value="Positive stranded ssRNA viruses"/>
    <property type="match status" value="1"/>
</dbReference>
<organism evidence="6 7">
    <name type="scientific">Pseudoxanthomonas wuyuanensis</name>
    <dbReference type="NCBI Taxonomy" id="1073196"/>
    <lineage>
        <taxon>Bacteria</taxon>
        <taxon>Pseudomonadati</taxon>
        <taxon>Pseudomonadota</taxon>
        <taxon>Gammaproteobacteria</taxon>
        <taxon>Lysobacterales</taxon>
        <taxon>Lysobacteraceae</taxon>
        <taxon>Pseudoxanthomonas</taxon>
    </lineage>
</organism>
<keyword evidence="7" id="KW-1185">Reference proteome</keyword>
<dbReference type="EMBL" id="OCND01000003">
    <property type="protein sequence ID" value="SOD54337.1"/>
    <property type="molecule type" value="Genomic_DNA"/>
</dbReference>
<dbReference type="SUPFAM" id="SSF56219">
    <property type="entry name" value="DNase I-like"/>
    <property type="match status" value="1"/>
</dbReference>
<reference evidence="6 7" key="1">
    <citation type="submission" date="2017-09" db="EMBL/GenBank/DDBJ databases">
        <authorList>
            <person name="Ehlers B."/>
            <person name="Leendertz F.H."/>
        </authorList>
    </citation>
    <scope>NUCLEOTIDE SEQUENCE [LARGE SCALE GENOMIC DNA]</scope>
    <source>
        <strain evidence="6 7">CGMCC 1.10978</strain>
    </source>
</reference>
<keyword evidence="1 4" id="KW-0732">Signal</keyword>
<dbReference type="Proteomes" id="UP000219374">
    <property type="component" value="Unassembled WGS sequence"/>
</dbReference>
<sequence>MKSLRFRTAVLLLALFVSGPALAQVVISQVYGGGGNSGATWRSDFVELHNNGTGTVSLDGWSLQYASAAGSSWQVTPLSGSIGPGGYYLVKQADGAGGTVDLPTPDATGTIAMSGTAGKVALSNTGSALSGTCPTGNVDFVGYGGSASCAEGSSPTAAPSNTLAVLRADNGCRDTDNNGADFATATPAPRNSASSALVCGGGGQPVLTVSDVALAEGDSGSKAFVFFLSLNMPAGAGGVSFDIATRDGSATAGSDYQALASARHSIAEGQTSLSVSVQVLGDTANEPDETFFLDVTDVSGALPGTLQATGTILNDDFNLIPIHAIQGPGNVSPLAGQVVATSGIVTARRSAGFFLQTPDAEADSDARTSEGIYVYTGSEPPAAAAVGNHVRVRGSVVEYVPSADPTQPPLTEIGGSVNVLLQSSGHALPAPVALSPSFPDPEGDYDQLERLEGMRVTAAGLVVNTPTLGNVNESSATGTSNGVFHAVVAGVPRAWRKPGVQQPDPLPAGSPADVPRWNTNPQVIAVGSAGLGGPRVDVAAGCRIGAVTGPLDYSFRRYTLYPESELAVDCDGADQPKPALAPQADDVSLATYNMERFFDDQNDPAIGEPVLTPAAYQMRLGKASLTVRDYLHLPDILGAVEVESQSVLQTLADRINADAVAAGQPNPQYVAYLQEGNDVGGIDVGFLVKTAAVGADRPRVEVLSVVQHGKATTWVEPGGATSLLNDRPPLLLKAVVHFADGRSLPLTAIVVHQRSLNGAEADTASGERIRAKRQAQAKFLAELVQARQLADPSEKLLLMGDFNAFEFNDGYVDALGTVTGLPSPDAQTVVAGDGADLVDPDLYNLTLMASPDQSYSYAYDGNVQSLDHILANRALMQSPQIANVAVSHARVNADFPQIARNQADSPLRLSDHDPTVVLLKLKSLRVADLGLAAHAAANEVMPGQPIVFTVDVENRGPDAAESAAVALLLNRPLTAAVAAAPGWNCAPPQVTTSTRIVCTVAHFAAGAAQSFSVSVPSDAIAAGSVVQLAASVASQTPDGNQDNNTDVVAVTVVAPAQANLSVRIDGPATLPFYALSADYRISVRNLGTVAAQRPVLEVDSNTWKLLSSLQGASGWQCQKLAQGGLHQARFRCTLAGALTPGASAQFTLRANAIPAPDGGRIQVNAAVRSATPDSDATDNQAAFATRIACGFWGC</sequence>
<evidence type="ECO:0000256" key="2">
    <source>
        <dbReference type="ARBA" id="ARBA00022737"/>
    </source>
</evidence>
<dbReference type="Gene3D" id="2.60.40.10">
    <property type="entry name" value="Immunoglobulins"/>
    <property type="match status" value="1"/>
</dbReference>
<gene>
    <name evidence="6" type="ORF">SAMN06296416_103261</name>
</gene>
<dbReference type="Gene3D" id="2.60.40.2030">
    <property type="match status" value="1"/>
</dbReference>
<dbReference type="InterPro" id="IPR038081">
    <property type="entry name" value="CalX-like_sf"/>
</dbReference>
<feature type="chain" id="PRO_5012651204" description="LTD domain-containing protein" evidence="4">
    <location>
        <begin position="24"/>
        <end position="1194"/>
    </location>
</feature>
<dbReference type="PROSITE" id="PS51841">
    <property type="entry name" value="LTD"/>
    <property type="match status" value="1"/>
</dbReference>
<dbReference type="AlphaFoldDB" id="A0A286D6T1"/>
<feature type="signal peptide" evidence="4">
    <location>
        <begin position="1"/>
        <end position="23"/>
    </location>
</feature>
<keyword evidence="3" id="KW-0106">Calcium</keyword>
<evidence type="ECO:0000256" key="1">
    <source>
        <dbReference type="ARBA" id="ARBA00022729"/>
    </source>
</evidence>
<dbReference type="Pfam" id="PF01345">
    <property type="entry name" value="DUF11"/>
    <property type="match status" value="2"/>
</dbReference>
<dbReference type="PANTHER" id="PTHR42834">
    <property type="entry name" value="ENDONUCLEASE/EXONUCLEASE/PHOSPHATASE FAMILY PROTEIN (AFU_ORTHOLOGUE AFUA_3G09210)"/>
    <property type="match status" value="1"/>
</dbReference>
<keyword evidence="2" id="KW-0677">Repeat</keyword>
<dbReference type="InterPro" id="IPR036691">
    <property type="entry name" value="Endo/exonu/phosph_ase_sf"/>
</dbReference>
<dbReference type="GO" id="GO:0007154">
    <property type="term" value="P:cell communication"/>
    <property type="evidence" value="ECO:0007669"/>
    <property type="project" value="InterPro"/>
</dbReference>
<dbReference type="SUPFAM" id="SSF141072">
    <property type="entry name" value="CalX-like"/>
    <property type="match status" value="1"/>
</dbReference>
<proteinExistence type="predicted"/>
<evidence type="ECO:0000259" key="5">
    <source>
        <dbReference type="PROSITE" id="PS51841"/>
    </source>
</evidence>
<dbReference type="InterPro" id="IPR001434">
    <property type="entry name" value="OmcB-like_DUF11"/>
</dbReference>
<evidence type="ECO:0000313" key="6">
    <source>
        <dbReference type="EMBL" id="SOD54337.1"/>
    </source>
</evidence>
<dbReference type="Pfam" id="PF03160">
    <property type="entry name" value="Calx-beta"/>
    <property type="match status" value="1"/>
</dbReference>
<dbReference type="CDD" id="cd04486">
    <property type="entry name" value="YhcR_OBF_like"/>
    <property type="match status" value="1"/>
</dbReference>